<keyword evidence="1" id="KW-0472">Membrane</keyword>
<evidence type="ECO:0000313" key="3">
    <source>
        <dbReference type="Proteomes" id="UP001501319"/>
    </source>
</evidence>
<sequence length="336" mass="35150">MNPVDKVDDLLAKAGAQWRAGQPSPPEPELDRITQGKRPHRWVPVLAAASVAAIAIAALVVLPGHKDAPQLVAPSNEDPLLVHNGDKVEVSGQVIAAAGKQPVFCPAVPQNAVGYLPGKEPAPTCPPNLEVQLTGVDLDRLSNPSTIKGTRSGQAHLVGIWNDRKLAVQQQSVPLKEQPVPEPKIPCDPPAGGWQPGGIVEPGGPAVDAFFNARGAELEQPAMRYPLGQAVNAPVVLMVGVAHGNVDAVRQAIKGVYTGNVCVFQAKYSRNEVTKSGGAVSALMAQKDLGIFGTGQSVGDHPVSVDLLVYDEAAKAALAPIGLDILDLRPEVKRIS</sequence>
<evidence type="ECO:0000256" key="1">
    <source>
        <dbReference type="SAM" id="Phobius"/>
    </source>
</evidence>
<evidence type="ECO:0000313" key="2">
    <source>
        <dbReference type="EMBL" id="GAA1657206.1"/>
    </source>
</evidence>
<feature type="transmembrane region" description="Helical" evidence="1">
    <location>
        <begin position="42"/>
        <end position="62"/>
    </location>
</feature>
<reference evidence="2 3" key="1">
    <citation type="journal article" date="2019" name="Int. J. Syst. Evol. Microbiol.">
        <title>The Global Catalogue of Microorganisms (GCM) 10K type strain sequencing project: providing services to taxonomists for standard genome sequencing and annotation.</title>
        <authorList>
            <consortium name="The Broad Institute Genomics Platform"/>
            <consortium name="The Broad Institute Genome Sequencing Center for Infectious Disease"/>
            <person name="Wu L."/>
            <person name="Ma J."/>
        </authorList>
    </citation>
    <scope>NUCLEOTIDE SEQUENCE [LARGE SCALE GENOMIC DNA]</scope>
    <source>
        <strain evidence="2 3">JCM 14306</strain>
    </source>
</reference>
<dbReference type="RefSeq" id="WP_344115598.1">
    <property type="nucleotide sequence ID" value="NZ_BAAANE010000010.1"/>
</dbReference>
<accession>A0ABN2FRB0</accession>
<keyword evidence="1" id="KW-1133">Transmembrane helix</keyword>
<dbReference type="EMBL" id="BAAANE010000010">
    <property type="protein sequence ID" value="GAA1657206.1"/>
    <property type="molecule type" value="Genomic_DNA"/>
</dbReference>
<gene>
    <name evidence="2" type="ORF">GCM10009744_57720</name>
</gene>
<organism evidence="2 3">
    <name type="scientific">Kribbella alba</name>
    <dbReference type="NCBI Taxonomy" id="190197"/>
    <lineage>
        <taxon>Bacteria</taxon>
        <taxon>Bacillati</taxon>
        <taxon>Actinomycetota</taxon>
        <taxon>Actinomycetes</taxon>
        <taxon>Propionibacteriales</taxon>
        <taxon>Kribbellaceae</taxon>
        <taxon>Kribbella</taxon>
    </lineage>
</organism>
<dbReference type="Proteomes" id="UP001501319">
    <property type="component" value="Unassembled WGS sequence"/>
</dbReference>
<keyword evidence="3" id="KW-1185">Reference proteome</keyword>
<name>A0ABN2FRB0_9ACTN</name>
<proteinExistence type="predicted"/>
<comment type="caution">
    <text evidence="2">The sequence shown here is derived from an EMBL/GenBank/DDBJ whole genome shotgun (WGS) entry which is preliminary data.</text>
</comment>
<keyword evidence="1" id="KW-0812">Transmembrane</keyword>
<protein>
    <submittedName>
        <fullName evidence="2">Uncharacterized protein</fullName>
    </submittedName>
</protein>